<dbReference type="SUPFAM" id="SSF109604">
    <property type="entry name" value="HD-domain/PDEase-like"/>
    <property type="match status" value="1"/>
</dbReference>
<organism evidence="2 3">
    <name type="scientific">Pseudomonas fluorescens</name>
    <dbReference type="NCBI Taxonomy" id="294"/>
    <lineage>
        <taxon>Bacteria</taxon>
        <taxon>Pseudomonadati</taxon>
        <taxon>Pseudomonadota</taxon>
        <taxon>Gammaproteobacteria</taxon>
        <taxon>Pseudomonadales</taxon>
        <taxon>Pseudomonadaceae</taxon>
        <taxon>Pseudomonas</taxon>
    </lineage>
</organism>
<proteinExistence type="predicted"/>
<reference evidence="3" key="1">
    <citation type="submission" date="2015-09" db="EMBL/GenBank/DDBJ databases">
        <title>Whole genome sequence of Pseudomonas fluorescens FW300-N2C3.</title>
        <authorList>
            <person name="Ray J."/>
            <person name="Melnyk R."/>
            <person name="Deutschbauer A."/>
        </authorList>
    </citation>
    <scope>NUCLEOTIDE SEQUENCE [LARGE SCALE GENOMIC DNA]</scope>
    <source>
        <strain evidence="3">FW300-N2C3</strain>
    </source>
</reference>
<dbReference type="PROSITE" id="PS51832">
    <property type="entry name" value="HD_GYP"/>
    <property type="match status" value="1"/>
</dbReference>
<gene>
    <name evidence="2" type="ORF">AO356_29890</name>
</gene>
<dbReference type="Pfam" id="PF13487">
    <property type="entry name" value="HD_5"/>
    <property type="match status" value="1"/>
</dbReference>
<dbReference type="EMBL" id="CP012831">
    <property type="protein sequence ID" value="ALI11196.1"/>
    <property type="molecule type" value="Genomic_DNA"/>
</dbReference>
<evidence type="ECO:0000313" key="3">
    <source>
        <dbReference type="Proteomes" id="UP000059425"/>
    </source>
</evidence>
<reference evidence="2 3" key="2">
    <citation type="journal article" date="2018" name="Nature">
        <title>Mutant phenotypes for thousands of bacterial genes of unknown function.</title>
        <authorList>
            <person name="Price M.N."/>
            <person name="Wetmore K.M."/>
            <person name="Waters R.J."/>
            <person name="Callaghan M."/>
            <person name="Ray J."/>
            <person name="Liu H."/>
            <person name="Kuehl J.V."/>
            <person name="Melnyk R.A."/>
            <person name="Lamson J.S."/>
            <person name="Suh Y."/>
            <person name="Carlson H.K."/>
            <person name="Esquivel Z."/>
            <person name="Sadeeshkumar H."/>
            <person name="Chakraborty R."/>
            <person name="Zane G.M."/>
            <person name="Rubin B.E."/>
            <person name="Wall J.D."/>
            <person name="Visel A."/>
            <person name="Bristow J."/>
            <person name="Blow M.J."/>
            <person name="Arkin A.P."/>
            <person name="Deutschbauer A.M."/>
        </authorList>
    </citation>
    <scope>NUCLEOTIDE SEQUENCE [LARGE SCALE GENOMIC DNA]</scope>
    <source>
        <strain evidence="2 3">FW300-N2C3</strain>
    </source>
</reference>
<dbReference type="RefSeq" id="WP_060743248.1">
    <property type="nucleotide sequence ID" value="NZ_CP012831.1"/>
</dbReference>
<dbReference type="InterPro" id="IPR021812">
    <property type="entry name" value="DUF3391"/>
</dbReference>
<dbReference type="CDD" id="cd00077">
    <property type="entry name" value="HDc"/>
    <property type="match status" value="1"/>
</dbReference>
<dbReference type="Pfam" id="PF11871">
    <property type="entry name" value="DUF3391"/>
    <property type="match status" value="1"/>
</dbReference>
<dbReference type="InterPro" id="IPR003607">
    <property type="entry name" value="HD/PDEase_dom"/>
</dbReference>
<dbReference type="NCBIfam" id="TIGR00277">
    <property type="entry name" value="HDIG"/>
    <property type="match status" value="1"/>
</dbReference>
<accession>A0A0N7H3D0</accession>
<sequence length="417" mass="45696">MLKHIGVTDLCVGMYVQELSGSCVERPFWNNSFLIQNEEVLEKILVSGIVGAWIDPSKGADVPASAPDESLVQADHGGRQPACASNQSCAQAAGPHPRVSMSEELSRALKLCSRSKAAVMEMFGDLRMGRIVKLDRVTDMVGEISDSLLRHPDALLSLVRLKNADEYTYMHSVAVCGLMIGLARQLDLPPQLVEEAGLAGLLHDVGKMTIPTAILAKPLALNDNEYTTMRTHPEAGARMLADSRHFTARVLDVCLHHHEKVDGTGYPHKLCGTQISLFARMAAVCDVYDAVTSDRPYRDRWCPAESIRKMAGWTGHFDQKVFHAFVKCIGIYPVGALVRLQSGRLAVVMEQHTECLLTPMVKVFFSASSRTPLPPESVDLACGQDRIVSFESEKTWGFKNLEALWAGKVQGGEAHFG</sequence>
<dbReference type="PANTHER" id="PTHR43155:SF2">
    <property type="entry name" value="CYCLIC DI-GMP PHOSPHODIESTERASE PA4108"/>
    <property type="match status" value="1"/>
</dbReference>
<dbReference type="SMART" id="SM00471">
    <property type="entry name" value="HDc"/>
    <property type="match status" value="1"/>
</dbReference>
<dbReference type="InterPro" id="IPR006675">
    <property type="entry name" value="HDIG_dom"/>
</dbReference>
<evidence type="ECO:0000259" key="1">
    <source>
        <dbReference type="PROSITE" id="PS51832"/>
    </source>
</evidence>
<protein>
    <submittedName>
        <fullName evidence="2">Phosphodiesterase</fullName>
    </submittedName>
</protein>
<dbReference type="AlphaFoldDB" id="A0A0N7H3D0"/>
<dbReference type="InterPro" id="IPR037522">
    <property type="entry name" value="HD_GYP_dom"/>
</dbReference>
<dbReference type="OrthoDB" id="9764808at2"/>
<name>A0A0N7H3D0_PSEFL</name>
<dbReference type="Proteomes" id="UP000059425">
    <property type="component" value="Chromosome"/>
</dbReference>
<evidence type="ECO:0000313" key="2">
    <source>
        <dbReference type="EMBL" id="ALI11196.1"/>
    </source>
</evidence>
<dbReference type="GO" id="GO:0008081">
    <property type="term" value="F:phosphoric diester hydrolase activity"/>
    <property type="evidence" value="ECO:0007669"/>
    <property type="project" value="UniProtKB-ARBA"/>
</dbReference>
<dbReference type="Gene3D" id="1.10.3210.10">
    <property type="entry name" value="Hypothetical protein af1432"/>
    <property type="match status" value="1"/>
</dbReference>
<feature type="domain" description="HD-GYP" evidence="1">
    <location>
        <begin position="144"/>
        <end position="341"/>
    </location>
</feature>
<dbReference type="PANTHER" id="PTHR43155">
    <property type="entry name" value="CYCLIC DI-GMP PHOSPHODIESTERASE PA4108-RELATED"/>
    <property type="match status" value="1"/>
</dbReference>